<proteinExistence type="predicted"/>
<accession>A0A679JD19</accession>
<organism evidence="2">
    <name type="scientific">Variovorax paradoxus</name>
    <dbReference type="NCBI Taxonomy" id="34073"/>
    <lineage>
        <taxon>Bacteria</taxon>
        <taxon>Pseudomonadati</taxon>
        <taxon>Pseudomonadota</taxon>
        <taxon>Betaproteobacteria</taxon>
        <taxon>Burkholderiales</taxon>
        <taxon>Comamonadaceae</taxon>
        <taxon>Variovorax</taxon>
    </lineage>
</organism>
<feature type="compositionally biased region" description="Basic and acidic residues" evidence="1">
    <location>
        <begin position="28"/>
        <end position="39"/>
    </location>
</feature>
<feature type="region of interest" description="Disordered" evidence="1">
    <location>
        <begin position="28"/>
        <end position="49"/>
    </location>
</feature>
<dbReference type="EMBL" id="LR743507">
    <property type="protein sequence ID" value="CAA2108580.1"/>
    <property type="molecule type" value="Genomic_DNA"/>
</dbReference>
<evidence type="ECO:0000313" key="2">
    <source>
        <dbReference type="EMBL" id="CAA2108580.1"/>
    </source>
</evidence>
<gene>
    <name evidence="2" type="ORF">VVAX_05085</name>
</gene>
<protein>
    <submittedName>
        <fullName evidence="2">Uncharacterized protein</fullName>
    </submittedName>
</protein>
<dbReference type="RefSeq" id="WP_164546835.1">
    <property type="nucleotide sequence ID" value="NZ_LR743507.1"/>
</dbReference>
<name>A0A679JD19_VARPD</name>
<dbReference type="AlphaFoldDB" id="A0A679JD19"/>
<sequence length="49" mass="5127">MWKIVVGFVIFAAIALYVISKAGDKVDMSGEKHGGDTTTHEPAPAAAPK</sequence>
<reference evidence="2" key="1">
    <citation type="submission" date="2019-12" db="EMBL/GenBank/DDBJ databases">
        <authorList>
            <person name="Cremers G."/>
        </authorList>
    </citation>
    <scope>NUCLEOTIDE SEQUENCE</scope>
    <source>
        <strain evidence="2">Vvax</strain>
    </source>
</reference>
<evidence type="ECO:0000256" key="1">
    <source>
        <dbReference type="SAM" id="MobiDB-lite"/>
    </source>
</evidence>